<dbReference type="SMART" id="SM00321">
    <property type="entry name" value="WSC"/>
    <property type="match status" value="2"/>
</dbReference>
<sequence length="427" mass="45379">MDDNDDYVGCYIESSGALSEMPISAGTVTTADECINNCKNLDMIYAGISVGNCSCSNSLGRIGKLKESSYCKQKCSGNTNQYCGDEGMLSVYRVWDSQCPPIPQVSHASSNSTSRTHSSVVGYQCDTGYAFPSDAVNITAIQCEQIQWTQTPPDCQVVNCTTTQPSVVNSTSVQGGIRYGSRVNYTCYNGYQLPNGAVFTQSTCQADGTWSNILVHCEPKHCGSRPSVTNALVVLDEGTVVTSRISYHCNPGYQIEGSDGLVQEVTCSLEAQWNTTELENCTEAPTFVGCVLSNGGLHGTGATQSLAGIQQAENNYTQRCISECKQNGYALAGLSEGSTCQCGQTYSTSKIVDTATCNLPCSGGDTTQWCGGTGKTAVYRTDTFCPMLPVGSTATVNTTQRLAGTGEGVGKCIECEKKNRIPDSETV</sequence>
<dbReference type="Pfam" id="PF01822">
    <property type="entry name" value="WSC"/>
    <property type="match status" value="2"/>
</dbReference>
<dbReference type="Proteomes" id="UP000085678">
    <property type="component" value="Unplaced"/>
</dbReference>
<keyword evidence="3" id="KW-1015">Disulfide bond</keyword>
<dbReference type="GeneID" id="106163001"/>
<dbReference type="Gene3D" id="2.10.70.10">
    <property type="entry name" value="Complement Module, domain 1"/>
    <property type="match status" value="3"/>
</dbReference>
<feature type="domain" description="Sushi" evidence="6">
    <location>
        <begin position="220"/>
        <end position="283"/>
    </location>
</feature>
<dbReference type="PROSITE" id="PS51212">
    <property type="entry name" value="WSC"/>
    <property type="match status" value="2"/>
</dbReference>
<evidence type="ECO:0000256" key="4">
    <source>
        <dbReference type="ARBA" id="ARBA00023180"/>
    </source>
</evidence>
<evidence type="ECO:0000313" key="9">
    <source>
        <dbReference type="RefSeq" id="XP_013395919.1"/>
    </source>
</evidence>
<dbReference type="PROSITE" id="PS50923">
    <property type="entry name" value="SUSHI"/>
    <property type="match status" value="3"/>
</dbReference>
<dbReference type="RefSeq" id="XP_013395919.1">
    <property type="nucleotide sequence ID" value="XM_013540465.1"/>
</dbReference>
<evidence type="ECO:0000259" key="6">
    <source>
        <dbReference type="PROSITE" id="PS50923"/>
    </source>
</evidence>
<feature type="domain" description="Sushi" evidence="6">
    <location>
        <begin position="97"/>
        <end position="157"/>
    </location>
</feature>
<dbReference type="InParanoid" id="A0A1S3IEN1"/>
<dbReference type="AlphaFoldDB" id="A0A1S3IEN1"/>
<protein>
    <submittedName>
        <fullName evidence="9">CUB and sushi domain-containing protein 1-like</fullName>
    </submittedName>
</protein>
<keyword evidence="1 5" id="KW-0768">Sushi</keyword>
<dbReference type="InterPro" id="IPR000436">
    <property type="entry name" value="Sushi_SCR_CCP_dom"/>
</dbReference>
<proteinExistence type="predicted"/>
<gene>
    <name evidence="9" type="primary">LOC106163001</name>
</gene>
<keyword evidence="4" id="KW-0325">Glycoprotein</keyword>
<evidence type="ECO:0000256" key="5">
    <source>
        <dbReference type="PROSITE-ProRule" id="PRU00302"/>
    </source>
</evidence>
<dbReference type="InterPro" id="IPR035976">
    <property type="entry name" value="Sushi/SCR/CCP_sf"/>
</dbReference>
<reference evidence="9" key="1">
    <citation type="submission" date="2025-08" db="UniProtKB">
        <authorList>
            <consortium name="RefSeq"/>
        </authorList>
    </citation>
    <scope>IDENTIFICATION</scope>
    <source>
        <tissue evidence="9">Gonads</tissue>
    </source>
</reference>
<dbReference type="STRING" id="7574.A0A1S3IEN1"/>
<dbReference type="InterPro" id="IPR050350">
    <property type="entry name" value="Compl-Cell_Adhes-Reg"/>
</dbReference>
<accession>A0A1S3IEN1</accession>
<dbReference type="CDD" id="cd00033">
    <property type="entry name" value="CCP"/>
    <property type="match status" value="2"/>
</dbReference>
<dbReference type="KEGG" id="lak:106163001"/>
<evidence type="ECO:0000256" key="1">
    <source>
        <dbReference type="ARBA" id="ARBA00022659"/>
    </source>
</evidence>
<name>A0A1S3IEN1_LINAN</name>
<comment type="caution">
    <text evidence="5">Lacks conserved residue(s) required for the propagation of feature annotation.</text>
</comment>
<feature type="domain" description="WSC" evidence="7">
    <location>
        <begin position="4"/>
        <end position="95"/>
    </location>
</feature>
<dbReference type="PANTHER" id="PTHR19325">
    <property type="entry name" value="COMPLEMENT COMPONENT-RELATED SUSHI DOMAIN-CONTAINING"/>
    <property type="match status" value="1"/>
</dbReference>
<keyword evidence="8" id="KW-1185">Reference proteome</keyword>
<dbReference type="PANTHER" id="PTHR19325:SF575">
    <property type="entry name" value="LOCOMOTION-RELATED PROTEIN HIKARU GENKI"/>
    <property type="match status" value="1"/>
</dbReference>
<evidence type="ECO:0000259" key="7">
    <source>
        <dbReference type="PROSITE" id="PS51212"/>
    </source>
</evidence>
<dbReference type="OrthoDB" id="6137645at2759"/>
<dbReference type="Pfam" id="PF00084">
    <property type="entry name" value="Sushi"/>
    <property type="match status" value="3"/>
</dbReference>
<dbReference type="InterPro" id="IPR002889">
    <property type="entry name" value="WSC_carb-bd"/>
</dbReference>
<evidence type="ECO:0000313" key="8">
    <source>
        <dbReference type="Proteomes" id="UP000085678"/>
    </source>
</evidence>
<feature type="domain" description="Sushi" evidence="6">
    <location>
        <begin position="158"/>
        <end position="219"/>
    </location>
</feature>
<evidence type="ECO:0000256" key="3">
    <source>
        <dbReference type="ARBA" id="ARBA00023157"/>
    </source>
</evidence>
<dbReference type="SMART" id="SM00032">
    <property type="entry name" value="CCP"/>
    <property type="match status" value="3"/>
</dbReference>
<keyword evidence="2" id="KW-0677">Repeat</keyword>
<organism evidence="8 9">
    <name type="scientific">Lingula anatina</name>
    <name type="common">Brachiopod</name>
    <name type="synonym">Lingula unguis</name>
    <dbReference type="NCBI Taxonomy" id="7574"/>
    <lineage>
        <taxon>Eukaryota</taxon>
        <taxon>Metazoa</taxon>
        <taxon>Spiralia</taxon>
        <taxon>Lophotrochozoa</taxon>
        <taxon>Brachiopoda</taxon>
        <taxon>Linguliformea</taxon>
        <taxon>Lingulata</taxon>
        <taxon>Lingulida</taxon>
        <taxon>Linguloidea</taxon>
        <taxon>Lingulidae</taxon>
        <taxon>Lingula</taxon>
    </lineage>
</organism>
<feature type="domain" description="WSC" evidence="7">
    <location>
        <begin position="284"/>
        <end position="382"/>
    </location>
</feature>
<evidence type="ECO:0000256" key="2">
    <source>
        <dbReference type="ARBA" id="ARBA00022737"/>
    </source>
</evidence>
<dbReference type="SUPFAM" id="SSF57535">
    <property type="entry name" value="Complement control module/SCR domain"/>
    <property type="match status" value="3"/>
</dbReference>